<dbReference type="AlphaFoldDB" id="A0A2M8G9D2"/>
<proteinExistence type="predicted"/>
<dbReference type="Proteomes" id="UP000229041">
    <property type="component" value="Unassembled WGS sequence"/>
</dbReference>
<evidence type="ECO:0000313" key="2">
    <source>
        <dbReference type="Proteomes" id="UP000229041"/>
    </source>
</evidence>
<comment type="caution">
    <text evidence="1">The sequence shown here is derived from an EMBL/GenBank/DDBJ whole genome shotgun (WGS) entry which is preliminary data.</text>
</comment>
<organism evidence="1 2">
    <name type="scientific">Candidatus Tagabacteria bacterium CG_4_8_14_3_um_filter_41_8</name>
    <dbReference type="NCBI Taxonomy" id="1975018"/>
    <lineage>
        <taxon>Bacteria</taxon>
        <taxon>Candidatus Tagaibacteriota</taxon>
    </lineage>
</organism>
<protein>
    <submittedName>
        <fullName evidence="1">Uncharacterized protein</fullName>
    </submittedName>
</protein>
<dbReference type="EMBL" id="PFQR01000015">
    <property type="protein sequence ID" value="PJC70090.1"/>
    <property type="molecule type" value="Genomic_DNA"/>
</dbReference>
<name>A0A2M8G9D2_9BACT</name>
<sequence length="62" mass="7119">MRLKQKTSEEIAQEIQDNIFRSMPADKKVDVGSQLWRLAKELVGNKINYGTNRPEASVDKSR</sequence>
<evidence type="ECO:0000313" key="1">
    <source>
        <dbReference type="EMBL" id="PJC70090.1"/>
    </source>
</evidence>
<gene>
    <name evidence="1" type="ORF">CO014_00550</name>
</gene>
<accession>A0A2M8G9D2</accession>
<reference evidence="2" key="1">
    <citation type="submission" date="2017-09" db="EMBL/GenBank/DDBJ databases">
        <title>Depth-based differentiation of microbial function through sediment-hosted aquifers and enrichment of novel symbionts in the deep terrestrial subsurface.</title>
        <authorList>
            <person name="Probst A.J."/>
            <person name="Ladd B."/>
            <person name="Jarett J.K."/>
            <person name="Geller-Mcgrath D.E."/>
            <person name="Sieber C.M.K."/>
            <person name="Emerson J.B."/>
            <person name="Anantharaman K."/>
            <person name="Thomas B.C."/>
            <person name="Malmstrom R."/>
            <person name="Stieglmeier M."/>
            <person name="Klingl A."/>
            <person name="Woyke T."/>
            <person name="Ryan C.M."/>
            <person name="Banfield J.F."/>
        </authorList>
    </citation>
    <scope>NUCLEOTIDE SEQUENCE [LARGE SCALE GENOMIC DNA]</scope>
</reference>